<dbReference type="EMBL" id="MU843013">
    <property type="protein sequence ID" value="KAK2023104.1"/>
    <property type="molecule type" value="Genomic_DNA"/>
</dbReference>
<accession>A0AAD9H817</accession>
<dbReference type="Proteomes" id="UP001232148">
    <property type="component" value="Unassembled WGS sequence"/>
</dbReference>
<protein>
    <submittedName>
        <fullName evidence="2">Uncharacterized protein</fullName>
    </submittedName>
</protein>
<evidence type="ECO:0000256" key="1">
    <source>
        <dbReference type="SAM" id="Phobius"/>
    </source>
</evidence>
<sequence length="94" mass="10456">MRQQDQNSSSEHPARIESMSGVLAPLLRLWRASLNLTYSLSIVMIVIARHLVLAAWGNDDLQVASGNMIGFYSDKQMPRSAITNTESVCNPPRQ</sequence>
<proteinExistence type="predicted"/>
<keyword evidence="1" id="KW-1133">Transmembrane helix</keyword>
<evidence type="ECO:0000313" key="3">
    <source>
        <dbReference type="Proteomes" id="UP001232148"/>
    </source>
</evidence>
<organism evidence="2 3">
    <name type="scientific">Colletotrichum zoysiae</name>
    <dbReference type="NCBI Taxonomy" id="1216348"/>
    <lineage>
        <taxon>Eukaryota</taxon>
        <taxon>Fungi</taxon>
        <taxon>Dikarya</taxon>
        <taxon>Ascomycota</taxon>
        <taxon>Pezizomycotina</taxon>
        <taxon>Sordariomycetes</taxon>
        <taxon>Hypocreomycetidae</taxon>
        <taxon>Glomerellales</taxon>
        <taxon>Glomerellaceae</taxon>
        <taxon>Colletotrichum</taxon>
        <taxon>Colletotrichum graminicola species complex</taxon>
    </lineage>
</organism>
<comment type="caution">
    <text evidence="2">The sequence shown here is derived from an EMBL/GenBank/DDBJ whole genome shotgun (WGS) entry which is preliminary data.</text>
</comment>
<feature type="transmembrane region" description="Helical" evidence="1">
    <location>
        <begin position="36"/>
        <end position="56"/>
    </location>
</feature>
<keyword evidence="1" id="KW-0812">Transmembrane</keyword>
<reference evidence="2" key="1">
    <citation type="submission" date="2021-06" db="EMBL/GenBank/DDBJ databases">
        <title>Comparative genomics, transcriptomics and evolutionary studies reveal genomic signatures of adaptation to plant cell wall in hemibiotrophic fungi.</title>
        <authorList>
            <consortium name="DOE Joint Genome Institute"/>
            <person name="Baroncelli R."/>
            <person name="Diaz J.F."/>
            <person name="Benocci T."/>
            <person name="Peng M."/>
            <person name="Battaglia E."/>
            <person name="Haridas S."/>
            <person name="Andreopoulos W."/>
            <person name="Labutti K."/>
            <person name="Pangilinan J."/>
            <person name="Floch G.L."/>
            <person name="Makela M.R."/>
            <person name="Henrissat B."/>
            <person name="Grigoriev I.V."/>
            <person name="Crouch J.A."/>
            <person name="De Vries R.P."/>
            <person name="Sukno S.A."/>
            <person name="Thon M.R."/>
        </authorList>
    </citation>
    <scope>NUCLEOTIDE SEQUENCE</scope>
    <source>
        <strain evidence="2">MAFF235873</strain>
    </source>
</reference>
<keyword evidence="3" id="KW-1185">Reference proteome</keyword>
<evidence type="ECO:0000313" key="2">
    <source>
        <dbReference type="EMBL" id="KAK2023104.1"/>
    </source>
</evidence>
<name>A0AAD9H817_9PEZI</name>
<keyword evidence="1" id="KW-0472">Membrane</keyword>
<dbReference type="AlphaFoldDB" id="A0AAD9H817"/>
<gene>
    <name evidence="2" type="ORF">LX32DRAFT_164086</name>
</gene>